<keyword evidence="2" id="KW-0325">Glycoprotein</keyword>
<name>A0A7J7EZW4_DICBM</name>
<evidence type="ECO:0000313" key="5">
    <source>
        <dbReference type="Proteomes" id="UP000551758"/>
    </source>
</evidence>
<dbReference type="GO" id="GO:0005886">
    <property type="term" value="C:plasma membrane"/>
    <property type="evidence" value="ECO:0007669"/>
    <property type="project" value="TreeGrafter"/>
</dbReference>
<dbReference type="EMBL" id="JACDTQ010001714">
    <property type="protein sequence ID" value="KAF5921273.1"/>
    <property type="molecule type" value="Genomic_DNA"/>
</dbReference>
<keyword evidence="5" id="KW-1185">Reference proteome</keyword>
<dbReference type="SUPFAM" id="SSF48726">
    <property type="entry name" value="Immunoglobulin"/>
    <property type="match status" value="2"/>
</dbReference>
<evidence type="ECO:0000313" key="4">
    <source>
        <dbReference type="EMBL" id="KAF5921273.1"/>
    </source>
</evidence>
<evidence type="ECO:0000256" key="3">
    <source>
        <dbReference type="ARBA" id="ARBA00023319"/>
    </source>
</evidence>
<accession>A0A7J7EZW4</accession>
<dbReference type="AlphaFoldDB" id="A0A7J7EZW4"/>
<dbReference type="PANTHER" id="PTHR44427">
    <property type="entry name" value="CARCINOEMBRYONIC ANTIGEN-RELATED CELL ADHESION MOLECULE 19"/>
    <property type="match status" value="1"/>
</dbReference>
<keyword evidence="3" id="KW-0393">Immunoglobulin domain</keyword>
<keyword evidence="1" id="KW-0732">Signal</keyword>
<evidence type="ECO:0000256" key="2">
    <source>
        <dbReference type="ARBA" id="ARBA00023180"/>
    </source>
</evidence>
<dbReference type="Gene3D" id="2.60.40.10">
    <property type="entry name" value="Immunoglobulins"/>
    <property type="match status" value="2"/>
</dbReference>
<dbReference type="InterPro" id="IPR050831">
    <property type="entry name" value="CEA_cell_adhesion"/>
</dbReference>
<reference evidence="4 5" key="1">
    <citation type="journal article" date="2020" name="Mol. Biol. Evol.">
        <title>Interspecific Gene Flow and the Evolution of Specialization in Black and White Rhinoceros.</title>
        <authorList>
            <person name="Moodley Y."/>
            <person name="Westbury M.V."/>
            <person name="Russo I.M."/>
            <person name="Gopalakrishnan S."/>
            <person name="Rakotoarivelo A."/>
            <person name="Olsen R.A."/>
            <person name="Prost S."/>
            <person name="Tunstall T."/>
            <person name="Ryder O.A."/>
            <person name="Dalen L."/>
            <person name="Bruford M.W."/>
        </authorList>
    </citation>
    <scope>NUCLEOTIDE SEQUENCE [LARGE SCALE GENOMIC DNA]</scope>
    <source>
        <strain evidence="4">SBR-YM</strain>
        <tissue evidence="4">Skin</tissue>
    </source>
</reference>
<dbReference type="InterPro" id="IPR036179">
    <property type="entry name" value="Ig-like_dom_sf"/>
</dbReference>
<sequence>RPSTEGGRTAGGIWTAALVRISGAEALLTEGGTEQAAATMEPPSAPAHRGRSHWKWLMLAGRSGNIPGPTYSSREMIFVNGSLQLKKVTQKDTGYYTLQIIKKDFLIKVGTGQLRVYITEHKDAVVLICLTNDTRISIQWFLPDHSLLLTERVKLSQDNSTLTKHPIRREDPRNY</sequence>
<dbReference type="GO" id="GO:1990782">
    <property type="term" value="F:protein tyrosine kinase binding"/>
    <property type="evidence" value="ECO:0007669"/>
    <property type="project" value="TreeGrafter"/>
</dbReference>
<dbReference type="Proteomes" id="UP000551758">
    <property type="component" value="Unassembled WGS sequence"/>
</dbReference>
<dbReference type="PANTHER" id="PTHR44427:SF1">
    <property type="entry name" value="CARCINOEMBRYONIC ANTIGEN-RELATED CELL ADHESION MOLECULE 1"/>
    <property type="match status" value="1"/>
</dbReference>
<organism evidence="4 5">
    <name type="scientific">Diceros bicornis minor</name>
    <name type="common">South-central black rhinoceros</name>
    <dbReference type="NCBI Taxonomy" id="77932"/>
    <lineage>
        <taxon>Eukaryota</taxon>
        <taxon>Metazoa</taxon>
        <taxon>Chordata</taxon>
        <taxon>Craniata</taxon>
        <taxon>Vertebrata</taxon>
        <taxon>Euteleostomi</taxon>
        <taxon>Mammalia</taxon>
        <taxon>Eutheria</taxon>
        <taxon>Laurasiatheria</taxon>
        <taxon>Perissodactyla</taxon>
        <taxon>Rhinocerotidae</taxon>
        <taxon>Diceros</taxon>
    </lineage>
</organism>
<gene>
    <name evidence="4" type="ORF">HPG69_009170</name>
</gene>
<protein>
    <submittedName>
        <fullName evidence="4">Uncharacterized protein</fullName>
    </submittedName>
</protein>
<evidence type="ECO:0000256" key="1">
    <source>
        <dbReference type="ARBA" id="ARBA00022729"/>
    </source>
</evidence>
<dbReference type="GO" id="GO:0009986">
    <property type="term" value="C:cell surface"/>
    <property type="evidence" value="ECO:0007669"/>
    <property type="project" value="TreeGrafter"/>
</dbReference>
<feature type="non-terminal residue" evidence="4">
    <location>
        <position position="1"/>
    </location>
</feature>
<dbReference type="GO" id="GO:0007165">
    <property type="term" value="P:signal transduction"/>
    <property type="evidence" value="ECO:0007669"/>
    <property type="project" value="TreeGrafter"/>
</dbReference>
<comment type="caution">
    <text evidence="4">The sequence shown here is derived from an EMBL/GenBank/DDBJ whole genome shotgun (WGS) entry which is preliminary data.</text>
</comment>
<dbReference type="GO" id="GO:0002682">
    <property type="term" value="P:regulation of immune system process"/>
    <property type="evidence" value="ECO:0007669"/>
    <property type="project" value="TreeGrafter"/>
</dbReference>
<dbReference type="InterPro" id="IPR013783">
    <property type="entry name" value="Ig-like_fold"/>
</dbReference>
<proteinExistence type="predicted"/>